<evidence type="ECO:0000313" key="1">
    <source>
        <dbReference type="EMBL" id="OQU86291.1"/>
    </source>
</evidence>
<dbReference type="InParanoid" id="A0A1W0VW10"/>
<dbReference type="Proteomes" id="UP000000768">
    <property type="component" value="Chromosome 3"/>
</dbReference>
<protein>
    <submittedName>
        <fullName evidence="1">Uncharacterized protein</fullName>
    </submittedName>
</protein>
<accession>A0A1W0VW10</accession>
<dbReference type="Gramene" id="OQU86291">
    <property type="protein sequence ID" value="OQU86291"/>
    <property type="gene ID" value="SORBI_3003G066250"/>
</dbReference>
<reference evidence="2" key="2">
    <citation type="journal article" date="2018" name="Plant J.">
        <title>The Sorghum bicolor reference genome: improved assembly, gene annotations, a transcriptome atlas, and signatures of genome organization.</title>
        <authorList>
            <person name="McCormick R.F."/>
            <person name="Truong S.K."/>
            <person name="Sreedasyam A."/>
            <person name="Jenkins J."/>
            <person name="Shu S."/>
            <person name="Sims D."/>
            <person name="Kennedy M."/>
            <person name="Amirebrahimi M."/>
            <person name="Weers B.D."/>
            <person name="McKinley B."/>
            <person name="Mattison A."/>
            <person name="Morishige D.T."/>
            <person name="Grimwood J."/>
            <person name="Schmutz J."/>
            <person name="Mullet J.E."/>
        </authorList>
    </citation>
    <scope>NUCLEOTIDE SEQUENCE [LARGE SCALE GENOMIC DNA]</scope>
    <source>
        <strain evidence="2">cv. BTx623</strain>
    </source>
</reference>
<dbReference type="EMBL" id="CM000762">
    <property type="protein sequence ID" value="OQU86291.1"/>
    <property type="molecule type" value="Genomic_DNA"/>
</dbReference>
<keyword evidence="2" id="KW-1185">Reference proteome</keyword>
<gene>
    <name evidence="1" type="ORF">SORBI_3003G066250</name>
</gene>
<reference evidence="1 2" key="1">
    <citation type="journal article" date="2009" name="Nature">
        <title>The Sorghum bicolor genome and the diversification of grasses.</title>
        <authorList>
            <person name="Paterson A.H."/>
            <person name="Bowers J.E."/>
            <person name="Bruggmann R."/>
            <person name="Dubchak I."/>
            <person name="Grimwood J."/>
            <person name="Gundlach H."/>
            <person name="Haberer G."/>
            <person name="Hellsten U."/>
            <person name="Mitros T."/>
            <person name="Poliakov A."/>
            <person name="Schmutz J."/>
            <person name="Spannagl M."/>
            <person name="Tang H."/>
            <person name="Wang X."/>
            <person name="Wicker T."/>
            <person name="Bharti A.K."/>
            <person name="Chapman J."/>
            <person name="Feltus F.A."/>
            <person name="Gowik U."/>
            <person name="Grigoriev I.V."/>
            <person name="Lyons E."/>
            <person name="Maher C.A."/>
            <person name="Martis M."/>
            <person name="Narechania A."/>
            <person name="Otillar R.P."/>
            <person name="Penning B.W."/>
            <person name="Salamov A.A."/>
            <person name="Wang Y."/>
            <person name="Zhang L."/>
            <person name="Carpita N.C."/>
            <person name="Freeling M."/>
            <person name="Gingle A.R."/>
            <person name="Hash C.T."/>
            <person name="Keller B."/>
            <person name="Klein P."/>
            <person name="Kresovich S."/>
            <person name="McCann M.C."/>
            <person name="Ming R."/>
            <person name="Peterson D.G."/>
            <person name="Mehboob-ur-Rahman"/>
            <person name="Ware D."/>
            <person name="Westhoff P."/>
            <person name="Mayer K.F."/>
            <person name="Messing J."/>
            <person name="Rokhsar D.S."/>
        </authorList>
    </citation>
    <scope>NUCLEOTIDE SEQUENCE [LARGE SCALE GENOMIC DNA]</scope>
    <source>
        <strain evidence="2">cv. BTx623</strain>
    </source>
</reference>
<dbReference type="AlphaFoldDB" id="A0A1W0VW10"/>
<proteinExistence type="predicted"/>
<name>A0A1W0VW10_SORBI</name>
<evidence type="ECO:0000313" key="2">
    <source>
        <dbReference type="Proteomes" id="UP000000768"/>
    </source>
</evidence>
<organism evidence="1 2">
    <name type="scientific">Sorghum bicolor</name>
    <name type="common">Sorghum</name>
    <name type="synonym">Sorghum vulgare</name>
    <dbReference type="NCBI Taxonomy" id="4558"/>
    <lineage>
        <taxon>Eukaryota</taxon>
        <taxon>Viridiplantae</taxon>
        <taxon>Streptophyta</taxon>
        <taxon>Embryophyta</taxon>
        <taxon>Tracheophyta</taxon>
        <taxon>Spermatophyta</taxon>
        <taxon>Magnoliopsida</taxon>
        <taxon>Liliopsida</taxon>
        <taxon>Poales</taxon>
        <taxon>Poaceae</taxon>
        <taxon>PACMAD clade</taxon>
        <taxon>Panicoideae</taxon>
        <taxon>Andropogonodae</taxon>
        <taxon>Andropogoneae</taxon>
        <taxon>Sorghinae</taxon>
        <taxon>Sorghum</taxon>
    </lineage>
</organism>
<sequence>MFKIWSLCYNDVRSLHKRCCQYSRSRKRRLPR</sequence>